<accession>A0ABQ4Y209</accession>
<gene>
    <name evidence="1" type="ORF">Tco_0703936</name>
</gene>
<proteinExistence type="predicted"/>
<reference evidence="1" key="2">
    <citation type="submission" date="2022-01" db="EMBL/GenBank/DDBJ databases">
        <authorList>
            <person name="Yamashiro T."/>
            <person name="Shiraishi A."/>
            <person name="Satake H."/>
            <person name="Nakayama K."/>
        </authorList>
    </citation>
    <scope>NUCLEOTIDE SEQUENCE</scope>
</reference>
<organism evidence="1 2">
    <name type="scientific">Tanacetum coccineum</name>
    <dbReference type="NCBI Taxonomy" id="301880"/>
    <lineage>
        <taxon>Eukaryota</taxon>
        <taxon>Viridiplantae</taxon>
        <taxon>Streptophyta</taxon>
        <taxon>Embryophyta</taxon>
        <taxon>Tracheophyta</taxon>
        <taxon>Spermatophyta</taxon>
        <taxon>Magnoliopsida</taxon>
        <taxon>eudicotyledons</taxon>
        <taxon>Gunneridae</taxon>
        <taxon>Pentapetalae</taxon>
        <taxon>asterids</taxon>
        <taxon>campanulids</taxon>
        <taxon>Asterales</taxon>
        <taxon>Asteraceae</taxon>
        <taxon>Asteroideae</taxon>
        <taxon>Anthemideae</taxon>
        <taxon>Anthemidinae</taxon>
        <taxon>Tanacetum</taxon>
    </lineage>
</organism>
<sequence length="192" mass="22130">MTISLLSLKKSESNITNTSTNKAFQVSIDPSRLQSPFNSRYELIALCRVLFSLESRIHTQIEPLDLEFLDSVSQCFQNTRQRTGTELVYFIKPHDLSFIVVDREHYCSRRLNDGIIMHELVSYSIPSWFSEVQLSLIAFNTEKMIEMTLQKEQIQVFKVTGIQVLEILFSNRVFLVIGSSEDNFTQVVIPIS</sequence>
<dbReference type="Proteomes" id="UP001151760">
    <property type="component" value="Unassembled WGS sequence"/>
</dbReference>
<protein>
    <submittedName>
        <fullName evidence="1">Uncharacterized protein</fullName>
    </submittedName>
</protein>
<keyword evidence="2" id="KW-1185">Reference proteome</keyword>
<dbReference type="EMBL" id="BQNB010009980">
    <property type="protein sequence ID" value="GJS71095.1"/>
    <property type="molecule type" value="Genomic_DNA"/>
</dbReference>
<evidence type="ECO:0000313" key="2">
    <source>
        <dbReference type="Proteomes" id="UP001151760"/>
    </source>
</evidence>
<reference evidence="1" key="1">
    <citation type="journal article" date="2022" name="Int. J. Mol. Sci.">
        <title>Draft Genome of Tanacetum Coccineum: Genomic Comparison of Closely Related Tanacetum-Family Plants.</title>
        <authorList>
            <person name="Yamashiro T."/>
            <person name="Shiraishi A."/>
            <person name="Nakayama K."/>
            <person name="Satake H."/>
        </authorList>
    </citation>
    <scope>NUCLEOTIDE SEQUENCE</scope>
</reference>
<comment type="caution">
    <text evidence="1">The sequence shown here is derived from an EMBL/GenBank/DDBJ whole genome shotgun (WGS) entry which is preliminary data.</text>
</comment>
<name>A0ABQ4Y209_9ASTR</name>
<evidence type="ECO:0000313" key="1">
    <source>
        <dbReference type="EMBL" id="GJS71095.1"/>
    </source>
</evidence>